<dbReference type="SUPFAM" id="SSF56112">
    <property type="entry name" value="Protein kinase-like (PK-like)"/>
    <property type="match status" value="1"/>
</dbReference>
<dbReference type="InterPro" id="IPR008266">
    <property type="entry name" value="Tyr_kinase_AS"/>
</dbReference>
<dbReference type="PANTHER" id="PTHR38248:SF2">
    <property type="entry name" value="FUNK1 11"/>
    <property type="match status" value="1"/>
</dbReference>
<dbReference type="Proteomes" id="UP000308730">
    <property type="component" value="Unassembled WGS sequence"/>
</dbReference>
<comment type="caution">
    <text evidence="2">The sequence shown here is derived from an EMBL/GenBank/DDBJ whole genome shotgun (WGS) entry which is preliminary data.</text>
</comment>
<dbReference type="PROSITE" id="PS00109">
    <property type="entry name" value="PROTEIN_KINASE_TYR"/>
    <property type="match status" value="1"/>
</dbReference>
<dbReference type="EMBL" id="SGPM01000053">
    <property type="protein sequence ID" value="THH31246.1"/>
    <property type="molecule type" value="Genomic_DNA"/>
</dbReference>
<dbReference type="GO" id="GO:0004672">
    <property type="term" value="F:protein kinase activity"/>
    <property type="evidence" value="ECO:0007669"/>
    <property type="project" value="InterPro"/>
</dbReference>
<dbReference type="OrthoDB" id="2799233at2759"/>
<dbReference type="AlphaFoldDB" id="A0A4S4MXR2"/>
<evidence type="ECO:0000313" key="3">
    <source>
        <dbReference type="Proteomes" id="UP000308730"/>
    </source>
</evidence>
<name>A0A4S4MXR2_9APHY</name>
<reference evidence="2 3" key="1">
    <citation type="submission" date="2019-02" db="EMBL/GenBank/DDBJ databases">
        <title>Genome sequencing of the rare red list fungi Antrodiella citrinella (Flaviporus citrinellus).</title>
        <authorList>
            <person name="Buettner E."/>
            <person name="Kellner H."/>
        </authorList>
    </citation>
    <scope>NUCLEOTIDE SEQUENCE [LARGE SCALE GENOMIC DNA]</scope>
    <source>
        <strain evidence="2 3">DSM 108506</strain>
    </source>
</reference>
<evidence type="ECO:0000313" key="2">
    <source>
        <dbReference type="EMBL" id="THH31246.1"/>
    </source>
</evidence>
<gene>
    <name evidence="2" type="ORF">EUX98_g2951</name>
</gene>
<dbReference type="InterPro" id="IPR040976">
    <property type="entry name" value="Pkinase_fungal"/>
</dbReference>
<dbReference type="Pfam" id="PF17667">
    <property type="entry name" value="Pkinase_fungal"/>
    <property type="match status" value="2"/>
</dbReference>
<dbReference type="PANTHER" id="PTHR38248">
    <property type="entry name" value="FUNK1 6"/>
    <property type="match status" value="1"/>
</dbReference>
<feature type="domain" description="Fungal-type protein kinase" evidence="1">
    <location>
        <begin position="719"/>
        <end position="761"/>
    </location>
</feature>
<sequence>MMAAAAYFPRLNDYLPPSHLHSRLITYCNARLRLTGSDQGLVDPNLWYEYHESDGAGSTGHDVVPLPATVQHYAASLDENVLGLVRRRVYGSLNRHSVLRRVASAMSVFPNPVRPKPVPHSSRRDGSYANGDIVNYLHGHLSGKVIRGYPVVDFISAVYGFKKEDLLKDAPPLGYNLPRHLCHEYSRGTYTKHSRTEDQRSAYVAVLDLLDNLAAQLDTGFRKGRGSTGTPSLDLRGVVDEDIHGQFSNFHPDFMSCLSGSYSQLWQAGGHIGELKKDPREKRQPPVTRIDLDRLLKKKISFDDPFSNRHELLDQTPTYIIPAGKKRKADEAPQSKLRALKRRRLNHAVSIPGRSVYLPMSTLTENEMQAVKYVHELSSHGIRSYASGFLIDDYEMTLYYMDRMGVVASAPFDIFEEPHILLLYLAATRYASPKQLGIFPFLTFPDGIKPRTLLNYPRVKLSIPNAKDINSNILEDVVLSLDISADRKLINTHDAVGRATIVIPVNVDGIVGHTSCGTGKTMCKISWQSLWRIEEDSYVRAVTVGIKESEHESIRKCLKHIVEMKCAGTGTMEEMMLPRAFMGLPANDQTDRVCRMIVMSEYLPLSAVKNVEEFKAAFIGSVKGHHAAYVSSNILHRDVSANNIMFYRSKDEGAVGVLCDWDLAKHLTQEDITMDIIVEDTIKSKISKASSQAPSAAALREAQPTIRGPVAARAFLVSERESRCRTGTGPFMALDLLRFRQVPQHLYRYDMESFFYVLVWFIASFQPASNTLGYIDGWLLTDFEQLGINKAEAIRDRSTLRNIFAKTDDEYRPLVDSWVIKLNKAFMKPILKVYEDIYSEMDDAWEESPGANEQEMIALVKDMVRPKVVARDAVLTYESFMAVLGEQV</sequence>
<organism evidence="2 3">
    <name type="scientific">Antrodiella citrinella</name>
    <dbReference type="NCBI Taxonomy" id="2447956"/>
    <lineage>
        <taxon>Eukaryota</taxon>
        <taxon>Fungi</taxon>
        <taxon>Dikarya</taxon>
        <taxon>Basidiomycota</taxon>
        <taxon>Agaricomycotina</taxon>
        <taxon>Agaricomycetes</taxon>
        <taxon>Polyporales</taxon>
        <taxon>Steccherinaceae</taxon>
        <taxon>Antrodiella</taxon>
    </lineage>
</organism>
<accession>A0A4S4MXR2</accession>
<dbReference type="InterPro" id="IPR011009">
    <property type="entry name" value="Kinase-like_dom_sf"/>
</dbReference>
<protein>
    <recommendedName>
        <fullName evidence="1">Fungal-type protein kinase domain-containing protein</fullName>
    </recommendedName>
</protein>
<evidence type="ECO:0000259" key="1">
    <source>
        <dbReference type="Pfam" id="PF17667"/>
    </source>
</evidence>
<keyword evidence="3" id="KW-1185">Reference proteome</keyword>
<dbReference type="Gene3D" id="1.10.510.10">
    <property type="entry name" value="Transferase(Phosphotransferase) domain 1"/>
    <property type="match status" value="1"/>
</dbReference>
<proteinExistence type="predicted"/>
<feature type="domain" description="Fungal-type protein kinase" evidence="1">
    <location>
        <begin position="367"/>
        <end position="670"/>
    </location>
</feature>